<gene>
    <name evidence="1" type="ORF">SI8410_04005306</name>
</gene>
<dbReference type="AlphaFoldDB" id="A0A7I8KCD1"/>
<sequence length="45" mass="5087">MNEGVMQCKFCRGEGDANIWGARNSDNHDKHVQKCHNCQVDILPS</sequence>
<evidence type="ECO:0000313" key="2">
    <source>
        <dbReference type="Proteomes" id="UP000663760"/>
    </source>
</evidence>
<evidence type="ECO:0000313" key="1">
    <source>
        <dbReference type="EMBL" id="CAA7394645.1"/>
    </source>
</evidence>
<dbReference type="Proteomes" id="UP000663760">
    <property type="component" value="Chromosome 4"/>
</dbReference>
<keyword evidence="2" id="KW-1185">Reference proteome</keyword>
<protein>
    <submittedName>
        <fullName evidence="1">Uncharacterized protein</fullName>
    </submittedName>
</protein>
<reference evidence="1" key="1">
    <citation type="submission" date="2020-02" db="EMBL/GenBank/DDBJ databases">
        <authorList>
            <person name="Scholz U."/>
            <person name="Mascher M."/>
            <person name="Fiebig A."/>
        </authorList>
    </citation>
    <scope>NUCLEOTIDE SEQUENCE</scope>
</reference>
<accession>A0A7I8KCD1</accession>
<organism evidence="1 2">
    <name type="scientific">Spirodela intermedia</name>
    <name type="common">Intermediate duckweed</name>
    <dbReference type="NCBI Taxonomy" id="51605"/>
    <lineage>
        <taxon>Eukaryota</taxon>
        <taxon>Viridiplantae</taxon>
        <taxon>Streptophyta</taxon>
        <taxon>Embryophyta</taxon>
        <taxon>Tracheophyta</taxon>
        <taxon>Spermatophyta</taxon>
        <taxon>Magnoliopsida</taxon>
        <taxon>Liliopsida</taxon>
        <taxon>Araceae</taxon>
        <taxon>Lemnoideae</taxon>
        <taxon>Spirodela</taxon>
    </lineage>
</organism>
<dbReference type="EMBL" id="LR746267">
    <property type="protein sequence ID" value="CAA7394645.1"/>
    <property type="molecule type" value="Genomic_DNA"/>
</dbReference>
<proteinExistence type="predicted"/>
<name>A0A7I8KCD1_SPIIN</name>